<feature type="transmembrane region" description="Helical" evidence="1">
    <location>
        <begin position="412"/>
        <end position="436"/>
    </location>
</feature>
<feature type="transmembrane region" description="Helical" evidence="1">
    <location>
        <begin position="386"/>
        <end position="406"/>
    </location>
</feature>
<feature type="transmembrane region" description="Helical" evidence="1">
    <location>
        <begin position="483"/>
        <end position="505"/>
    </location>
</feature>
<feature type="transmembrane region" description="Helical" evidence="1">
    <location>
        <begin position="140"/>
        <end position="168"/>
    </location>
</feature>
<dbReference type="KEGG" id="mcak:MCCS_02790"/>
<proteinExistence type="predicted"/>
<dbReference type="EMBL" id="CP021059">
    <property type="protein sequence ID" value="ARQ05948.1"/>
    <property type="molecule type" value="Genomic_DNA"/>
</dbReference>
<evidence type="ECO:0000313" key="2">
    <source>
        <dbReference type="EMBL" id="ARQ05948.1"/>
    </source>
</evidence>
<feature type="transmembrane region" description="Helical" evidence="1">
    <location>
        <begin position="339"/>
        <end position="360"/>
    </location>
</feature>
<feature type="transmembrane region" description="Helical" evidence="1">
    <location>
        <begin position="224"/>
        <end position="250"/>
    </location>
</feature>
<accession>A0A1W7A8Q6</accession>
<protein>
    <submittedName>
        <fullName evidence="2">Uncharacterized protein</fullName>
    </submittedName>
</protein>
<feature type="transmembrane region" description="Helical" evidence="1">
    <location>
        <begin position="115"/>
        <end position="134"/>
    </location>
</feature>
<dbReference type="Proteomes" id="UP000194154">
    <property type="component" value="Chromosome"/>
</dbReference>
<dbReference type="STRING" id="1855823.MCCS_02790"/>
<feature type="transmembrane region" description="Helical" evidence="1">
    <location>
        <begin position="27"/>
        <end position="48"/>
    </location>
</feature>
<keyword evidence="3" id="KW-1185">Reference proteome</keyword>
<name>A0A1W7A8Q6_9STAP</name>
<keyword evidence="1" id="KW-0472">Membrane</keyword>
<reference evidence="2 3" key="1">
    <citation type="journal article" date="2017" name="Int. J. Syst. Evol. Microbiol.">
        <title>Macrococcus canis sp. nov., a skin bacterium associated with infections in dogs.</title>
        <authorList>
            <person name="Gobeli Brawand S."/>
            <person name="Cotting K."/>
            <person name="Gomez-Sanz E."/>
            <person name="Collaud A."/>
            <person name="Thomann A."/>
            <person name="Brodard I."/>
            <person name="Rodriguez-Campos S."/>
            <person name="Strauss C."/>
            <person name="Perreten V."/>
        </authorList>
    </citation>
    <scope>NUCLEOTIDE SEQUENCE [LARGE SCALE GENOMIC DNA]</scope>
    <source>
        <strain evidence="2 3">KM45013</strain>
    </source>
</reference>
<keyword evidence="1" id="KW-0812">Transmembrane</keyword>
<dbReference type="OrthoDB" id="2387130at2"/>
<dbReference type="GeneID" id="35294431"/>
<sequence>MINAMLKMEWQSFLNTFKGMSDNNKGWTIFGVIISIIIFVPLTIVLITSGYTKEDAQQQIIFTSYIYLIILLVLFFSSVKTIINDFFIAKDIQQLMTLPISIAHIFLVKMIKMWLLSVLWIYLIVAITIAVNLYRQLDNIHVIFTTLITMLGLCLIYTALTFAFIYMLTKVLPKNKINEIMTALIGVFGAVSYFIYIGPLNFIGRTLTPLPDFLLFNQLSEAMHLKYGVLTAYIAAIIVILMGCVIYVILFKLLLKYGQHDFASETIQRKTTVYKQQIMTPVQAFRFKDQKMLFRDFREVANMLPQVIIPIPYFVFIILQSGGIKEMLEWSEATKATTLFGVAVGGTGYVVTILSAQFAAKDAEQFDMLYSLPINFKDVVKAKWQMVSVLSASLFSIPLIIFGLFIQLNVIYIIFSVIAAFITAFSLSLLGINIGLTEPQISKKNVNKRISAGMSFILLIILACFIGAVVSLQFIIGSMHLNLLLHYTIVLIFVALFGLIIYLTIFRKCIEKYEQGLKITIVD</sequence>
<feature type="transmembrane region" description="Helical" evidence="1">
    <location>
        <begin position="300"/>
        <end position="319"/>
    </location>
</feature>
<dbReference type="RefSeq" id="WP_086041658.1">
    <property type="nucleotide sequence ID" value="NZ_CBCRZA010000003.1"/>
</dbReference>
<evidence type="ECO:0000313" key="3">
    <source>
        <dbReference type="Proteomes" id="UP000194154"/>
    </source>
</evidence>
<gene>
    <name evidence="2" type="ORF">MCCS_02790</name>
</gene>
<feature type="transmembrane region" description="Helical" evidence="1">
    <location>
        <begin position="60"/>
        <end position="79"/>
    </location>
</feature>
<feature type="transmembrane region" description="Helical" evidence="1">
    <location>
        <begin position="180"/>
        <end position="204"/>
    </location>
</feature>
<dbReference type="AlphaFoldDB" id="A0A1W7A8Q6"/>
<evidence type="ECO:0000256" key="1">
    <source>
        <dbReference type="SAM" id="Phobius"/>
    </source>
</evidence>
<keyword evidence="1" id="KW-1133">Transmembrane helix</keyword>
<organism evidence="2 3">
    <name type="scientific">Macrococcoides canis</name>
    <dbReference type="NCBI Taxonomy" id="1855823"/>
    <lineage>
        <taxon>Bacteria</taxon>
        <taxon>Bacillati</taxon>
        <taxon>Bacillota</taxon>
        <taxon>Bacilli</taxon>
        <taxon>Bacillales</taxon>
        <taxon>Staphylococcaceae</taxon>
        <taxon>Macrococcoides</taxon>
    </lineage>
</organism>
<feature type="transmembrane region" description="Helical" evidence="1">
    <location>
        <begin position="456"/>
        <end position="477"/>
    </location>
</feature>